<reference evidence="1" key="1">
    <citation type="journal article" date="2023" name="Int. J. Syst. Evol. Microbiol.">
        <title>Sinisalibacter aestuarii sp. nov., isolated from estuarine sediment of the Arakawa River.</title>
        <authorList>
            <person name="Arafat S.T."/>
            <person name="Hirano S."/>
            <person name="Sato A."/>
            <person name="Takeuchi K."/>
            <person name="Yasuda T."/>
            <person name="Terahara T."/>
            <person name="Hamada M."/>
            <person name="Kobayashi T."/>
        </authorList>
    </citation>
    <scope>NUCLEOTIDE SEQUENCE</scope>
    <source>
        <strain evidence="1">B-399</strain>
    </source>
</reference>
<accession>A0ABQ5LVA9</accession>
<protein>
    <recommendedName>
        <fullName evidence="3">YdeI/OmpD-associated family protein</fullName>
    </recommendedName>
</protein>
<dbReference type="RefSeq" id="WP_281842932.1">
    <property type="nucleotide sequence ID" value="NZ_BROH01000008.1"/>
</dbReference>
<name>A0ABQ5LVA9_9RHOB</name>
<gene>
    <name evidence="1" type="ORF">STA1M1_27630</name>
</gene>
<sequence length="77" mass="9009">MNLRRALNPMPDDIAARLAETGLRAAYEARPPYQRNDYLGWIARAKRSETREKRLNQMLDELAGGRRYMNMAWSPRS</sequence>
<evidence type="ECO:0000313" key="1">
    <source>
        <dbReference type="EMBL" id="GKY88894.1"/>
    </source>
</evidence>
<evidence type="ECO:0000313" key="2">
    <source>
        <dbReference type="Proteomes" id="UP001144205"/>
    </source>
</evidence>
<organism evidence="1 2">
    <name type="scientific">Sinisalibacter aestuarii</name>
    <dbReference type="NCBI Taxonomy" id="2949426"/>
    <lineage>
        <taxon>Bacteria</taxon>
        <taxon>Pseudomonadati</taxon>
        <taxon>Pseudomonadota</taxon>
        <taxon>Alphaproteobacteria</taxon>
        <taxon>Rhodobacterales</taxon>
        <taxon>Roseobacteraceae</taxon>
        <taxon>Sinisalibacter</taxon>
    </lineage>
</organism>
<evidence type="ECO:0008006" key="3">
    <source>
        <dbReference type="Google" id="ProtNLM"/>
    </source>
</evidence>
<dbReference type="EMBL" id="BROH01000008">
    <property type="protein sequence ID" value="GKY88894.1"/>
    <property type="molecule type" value="Genomic_DNA"/>
</dbReference>
<comment type="caution">
    <text evidence="1">The sequence shown here is derived from an EMBL/GenBank/DDBJ whole genome shotgun (WGS) entry which is preliminary data.</text>
</comment>
<dbReference type="Proteomes" id="UP001144205">
    <property type="component" value="Unassembled WGS sequence"/>
</dbReference>
<dbReference type="Pfam" id="PF13376">
    <property type="entry name" value="OmdA"/>
    <property type="match status" value="1"/>
</dbReference>
<proteinExistence type="predicted"/>
<keyword evidence="2" id="KW-1185">Reference proteome</keyword>